<dbReference type="AlphaFoldDB" id="A0A6J7R4C6"/>
<evidence type="ECO:0000256" key="2">
    <source>
        <dbReference type="SAM" id="Phobius"/>
    </source>
</evidence>
<keyword evidence="2" id="KW-1133">Transmembrane helix</keyword>
<feature type="domain" description="YdbS-like PH" evidence="3">
    <location>
        <begin position="74"/>
        <end position="148"/>
    </location>
</feature>
<reference evidence="5" key="1">
    <citation type="submission" date="2020-05" db="EMBL/GenBank/DDBJ databases">
        <authorList>
            <person name="Chiriac C."/>
            <person name="Salcher M."/>
            <person name="Ghai R."/>
            <person name="Kavagutti S V."/>
        </authorList>
    </citation>
    <scope>NUCLEOTIDE SEQUENCE</scope>
</reference>
<evidence type="ECO:0000259" key="3">
    <source>
        <dbReference type="Pfam" id="PF03703"/>
    </source>
</evidence>
<dbReference type="EMBL" id="CAFBPD010000292">
    <property type="protein sequence ID" value="CAB5023382.1"/>
    <property type="molecule type" value="Genomic_DNA"/>
</dbReference>
<feature type="transmembrane region" description="Helical" evidence="2">
    <location>
        <begin position="24"/>
        <end position="44"/>
    </location>
</feature>
<organism evidence="5">
    <name type="scientific">freshwater metagenome</name>
    <dbReference type="NCBI Taxonomy" id="449393"/>
    <lineage>
        <taxon>unclassified sequences</taxon>
        <taxon>metagenomes</taxon>
        <taxon>ecological metagenomes</taxon>
    </lineage>
</organism>
<dbReference type="InterPro" id="IPR005182">
    <property type="entry name" value="YdbS-like_PH"/>
</dbReference>
<feature type="transmembrane region" description="Helical" evidence="2">
    <location>
        <begin position="50"/>
        <end position="75"/>
    </location>
</feature>
<feature type="region of interest" description="Disordered" evidence="1">
    <location>
        <begin position="157"/>
        <end position="176"/>
    </location>
</feature>
<evidence type="ECO:0000313" key="5">
    <source>
        <dbReference type="EMBL" id="CAB5023382.1"/>
    </source>
</evidence>
<evidence type="ECO:0000313" key="4">
    <source>
        <dbReference type="EMBL" id="CAB4993552.1"/>
    </source>
</evidence>
<dbReference type="PANTHER" id="PTHR37938">
    <property type="entry name" value="BLL0215 PROTEIN"/>
    <property type="match status" value="1"/>
</dbReference>
<name>A0A6J7R4C6_9ZZZZ</name>
<dbReference type="EMBL" id="CAFBOM010000193">
    <property type="protein sequence ID" value="CAB4993552.1"/>
    <property type="molecule type" value="Genomic_DNA"/>
</dbReference>
<sequence>MGYPKKLLADGETIQFELKPHWRALFVPIVVLVIIVFLGSWLYFLTTNSITRYAILAVGLVIVVWFAGLPFLRWLTTQFVFTNRRVIVRRGLLTKQGRDMPLAKVNNVSFSVPFMGRILNYGRLVIQSAGEDSDLDIDDVPNVEVIQRSVYSLYEQDDARRRGASGPGQGAPSDGI</sequence>
<evidence type="ECO:0000256" key="1">
    <source>
        <dbReference type="SAM" id="MobiDB-lite"/>
    </source>
</evidence>
<dbReference type="PANTHER" id="PTHR37938:SF1">
    <property type="entry name" value="BLL0215 PROTEIN"/>
    <property type="match status" value="1"/>
</dbReference>
<proteinExistence type="predicted"/>
<keyword evidence="2" id="KW-0812">Transmembrane</keyword>
<protein>
    <submittedName>
        <fullName evidence="5">Unannotated protein</fullName>
    </submittedName>
</protein>
<accession>A0A6J7R4C6</accession>
<dbReference type="Pfam" id="PF03703">
    <property type="entry name" value="bPH_2"/>
    <property type="match status" value="1"/>
</dbReference>
<keyword evidence="2" id="KW-0472">Membrane</keyword>
<gene>
    <name evidence="4" type="ORF">UFOPK3957_01140</name>
    <name evidence="5" type="ORF">UFOPK4061_01528</name>
</gene>